<gene>
    <name evidence="1" type="ORF">K05K4_24330</name>
</gene>
<name>A0A1W6U8J0_VIBAL</name>
<dbReference type="InterPro" id="IPR011010">
    <property type="entry name" value="DNA_brk_join_enz"/>
</dbReference>
<dbReference type="SUPFAM" id="SSF56349">
    <property type="entry name" value="DNA breaking-rejoining enzymes"/>
    <property type="match status" value="1"/>
</dbReference>
<sequence>MLKYHLKLIEDIKAEERSLSSLSKTEFKGVYEASLASSDFTVLRIVTNHNTGIYDYDDRLPSWLDSEFEAPIWKLTLLDTPKFIRWNTVILDDGEKLTAPKHSKLLNAFKYWITATANPLENSGKVDLASKTILTKVYYVIRLINAILLHAKELQLAKYQLLFVDTNFWLTIFTQMATYGATEGVYRFEDRIKKLVDNGSKTISDEECEKFVAQYPYLTSTLASEDIYINPNNRQKASAWLFKQGYYRTYQNMPKYNGNGAVLGSLVLGEKCLSDDIRISNFVEFHLKPQCITTEYKTIDNKDNNHGINISGLRHYISVLKLIHTNLDRQDACTPNVIPDTLTVETINDIKGVRLKKTKRTRTLSPSFVFNLIDCCYTFTKENQDELLVQCLIALQEGKTKSAYKNSNKHKPHNGNRLFDEAIHGEMSGTERGHWFNTEAINCVSSEWLKKGIKQVNAFEINTPNRHQRIRDNESLFDLFDVLQGSIQFLVGAIMARRQDELIALKPYGNLVPNKNPFTSGENECLFEKGEDGLIAPKYSLQFKLKKSGNKGKNKTITRPIPLSIAKFIWRLEEFNRQAENAGLNKGKLSLFNYLQSKSCTLTKVTSQSFDGHYNALCDYLETDLVLMDNGKYRRNYIRQHQLRRFFALVFFWSKKKESLDALRWMLGHTDMEHLYHYISESETGAVLNGAKASVLASSVIDKTANELDTEQLRTLRKLLATRLTGNENAEVMINSLSNTADDFYEDDYETVPHISQIEKQQVIENEILQLLDDETISLEPEFFSVTNSEGSTKKTFNLVLTFNEKN</sequence>
<protein>
    <recommendedName>
        <fullName evidence="2">Integrase</fullName>
    </recommendedName>
</protein>
<dbReference type="RefSeq" id="WP_086046983.1">
    <property type="nucleotide sequence ID" value="NZ_CP017889.1"/>
</dbReference>
<evidence type="ECO:0000313" key="1">
    <source>
        <dbReference type="EMBL" id="ARP19257.1"/>
    </source>
</evidence>
<dbReference type="EMBL" id="CP017902">
    <property type="protein sequence ID" value="ARP19257.1"/>
    <property type="molecule type" value="Genomic_DNA"/>
</dbReference>
<accession>A0A1W6U8J0</accession>
<reference evidence="1" key="1">
    <citation type="submission" date="2016-10" db="EMBL/GenBank/DDBJ databases">
        <title>The High Quality Genome of Vibrio alginolyticus K01M1.</title>
        <authorList>
            <person name="Wendling C."/>
            <person name="Chibani C.M."/>
            <person name="Hertel R."/>
            <person name="Sproer C."/>
            <person name="Bunk B."/>
            <person name="Overmann J."/>
            <person name="Roth O."/>
            <person name="Liesegang H."/>
        </authorList>
    </citation>
    <scope>NUCLEOTIDE SEQUENCE</scope>
    <source>
        <strain evidence="1">K05K4</strain>
    </source>
</reference>
<evidence type="ECO:0008006" key="2">
    <source>
        <dbReference type="Google" id="ProtNLM"/>
    </source>
</evidence>
<organism evidence="1">
    <name type="scientific">Vibrio alginolyticus</name>
    <dbReference type="NCBI Taxonomy" id="663"/>
    <lineage>
        <taxon>Bacteria</taxon>
        <taxon>Pseudomonadati</taxon>
        <taxon>Pseudomonadota</taxon>
        <taxon>Gammaproteobacteria</taxon>
        <taxon>Vibrionales</taxon>
        <taxon>Vibrionaceae</taxon>
        <taxon>Vibrio</taxon>
    </lineage>
</organism>
<dbReference type="AlphaFoldDB" id="A0A1W6U8J0"/>
<dbReference type="GO" id="GO:0003677">
    <property type="term" value="F:DNA binding"/>
    <property type="evidence" value="ECO:0007669"/>
    <property type="project" value="InterPro"/>
</dbReference>
<proteinExistence type="predicted"/>